<reference evidence="13 14" key="1">
    <citation type="submission" date="2020-04" db="EMBL/GenBank/DDBJ databases">
        <authorList>
            <person name="De Canck E."/>
        </authorList>
    </citation>
    <scope>NUCLEOTIDE SEQUENCE [LARGE SCALE GENOMIC DNA]</scope>
    <source>
        <strain evidence="13 14">LMG 28138</strain>
    </source>
</reference>
<feature type="transmembrane region" description="Helical" evidence="12">
    <location>
        <begin position="177"/>
        <end position="196"/>
    </location>
</feature>
<evidence type="ECO:0000256" key="5">
    <source>
        <dbReference type="ARBA" id="ARBA00022519"/>
    </source>
</evidence>
<feature type="compositionally biased region" description="Pro residues" evidence="11">
    <location>
        <begin position="27"/>
        <end position="45"/>
    </location>
</feature>
<dbReference type="Proteomes" id="UP000494115">
    <property type="component" value="Unassembled WGS sequence"/>
</dbReference>
<feature type="transmembrane region" description="Helical" evidence="12">
    <location>
        <begin position="98"/>
        <end position="118"/>
    </location>
</feature>
<evidence type="ECO:0000256" key="8">
    <source>
        <dbReference type="ARBA" id="ARBA00023136"/>
    </source>
</evidence>
<evidence type="ECO:0000256" key="9">
    <source>
        <dbReference type="ARBA" id="ARBA00025439"/>
    </source>
</evidence>
<keyword evidence="5" id="KW-0997">Cell inner membrane</keyword>
<dbReference type="CDD" id="cd06579">
    <property type="entry name" value="TM_PBP1_transp_AraH_like"/>
    <property type="match status" value="1"/>
</dbReference>
<organism evidence="13 14">
    <name type="scientific">Pararobbsia alpina</name>
    <dbReference type="NCBI Taxonomy" id="621374"/>
    <lineage>
        <taxon>Bacteria</taxon>
        <taxon>Pseudomonadati</taxon>
        <taxon>Pseudomonadota</taxon>
        <taxon>Betaproteobacteria</taxon>
        <taxon>Burkholderiales</taxon>
        <taxon>Burkholderiaceae</taxon>
        <taxon>Pararobbsia</taxon>
    </lineage>
</organism>
<comment type="function">
    <text evidence="9">Part of the ABC transporter complex LsrABCD involved in autoinducer 2 (AI-2) import. Probably responsible for the translocation of the substrate across the membrane.</text>
</comment>
<feature type="transmembrane region" description="Helical" evidence="12">
    <location>
        <begin position="301"/>
        <end position="322"/>
    </location>
</feature>
<keyword evidence="4" id="KW-1003">Cell membrane</keyword>
<feature type="transmembrane region" description="Helical" evidence="12">
    <location>
        <begin position="69"/>
        <end position="86"/>
    </location>
</feature>
<evidence type="ECO:0000256" key="3">
    <source>
        <dbReference type="ARBA" id="ARBA00022448"/>
    </source>
</evidence>
<proteinExistence type="predicted"/>
<keyword evidence="7 12" id="KW-1133">Transmembrane helix</keyword>
<feature type="transmembrane region" description="Helical" evidence="12">
    <location>
        <begin position="216"/>
        <end position="239"/>
    </location>
</feature>
<accession>A0A6S7B5Q3</accession>
<dbReference type="PANTHER" id="PTHR32196">
    <property type="entry name" value="ABC TRANSPORTER PERMEASE PROTEIN YPHD-RELATED-RELATED"/>
    <property type="match status" value="1"/>
</dbReference>
<protein>
    <recommendedName>
        <fullName evidence="10">Autoinducer 2 import system permease protein LsrC</fullName>
    </recommendedName>
</protein>
<sequence length="384" mass="39832">MRHATPNPSDPRRESSTMPLSSASSSPRPPQPPASPTPPGRPPAGRPADNGSASTASRFADGLARNRESTLLIVLVLVVLGTALARPGFLNTQNLRDVLLNVAIISLLSAGMTVVMLMRHIDLSIGSVVGLTAYLVGTLYVQHPGMPVVVALFAGIAMGLVAGLVNGVLVTFGRVPSLVATLSTLYIIRGADYWFVHGGQVNATSLPDAYSRLATGALLGVPNLVLIAALVLAALGFYLKFYRGGREFYAIGSNLEAARLAGIAVDRRVLGGFLLTGAIAGLAGALWLARFGTVDASTAKGIELQVVAAAVVGSVAITGGVGTIWGATLGALLLGVINISLVVLRVSPFWQQAIQGALIVAAITLDTLLARSVAKRMMRKREHV</sequence>
<evidence type="ECO:0000256" key="10">
    <source>
        <dbReference type="ARBA" id="ARBA00039382"/>
    </source>
</evidence>
<dbReference type="InterPro" id="IPR001851">
    <property type="entry name" value="ABC_transp_permease"/>
</dbReference>
<comment type="subcellular location">
    <subcellularLocation>
        <location evidence="1">Cell membrane</location>
        <topology evidence="1">Multi-pass membrane protein</topology>
    </subcellularLocation>
</comment>
<evidence type="ECO:0000256" key="7">
    <source>
        <dbReference type="ARBA" id="ARBA00022989"/>
    </source>
</evidence>
<dbReference type="PANTHER" id="PTHR32196:SF29">
    <property type="entry name" value="AUTOINDUCER 2 IMPORT SYSTEM PERMEASE PROTEIN LSRC"/>
    <property type="match status" value="1"/>
</dbReference>
<evidence type="ECO:0000256" key="4">
    <source>
        <dbReference type="ARBA" id="ARBA00022475"/>
    </source>
</evidence>
<feature type="region of interest" description="Disordered" evidence="11">
    <location>
        <begin position="1"/>
        <end position="56"/>
    </location>
</feature>
<evidence type="ECO:0000256" key="11">
    <source>
        <dbReference type="SAM" id="MobiDB-lite"/>
    </source>
</evidence>
<evidence type="ECO:0000313" key="13">
    <source>
        <dbReference type="EMBL" id="CAB3778767.1"/>
    </source>
</evidence>
<name>A0A6S7B5Q3_9BURK</name>
<gene>
    <name evidence="13" type="primary">lsrC</name>
    <name evidence="13" type="ORF">LMG28138_00585</name>
</gene>
<keyword evidence="3" id="KW-0813">Transport</keyword>
<dbReference type="Pfam" id="PF02653">
    <property type="entry name" value="BPD_transp_2"/>
    <property type="match status" value="1"/>
</dbReference>
<feature type="transmembrane region" description="Helical" evidence="12">
    <location>
        <begin position="125"/>
        <end position="142"/>
    </location>
</feature>
<dbReference type="EMBL" id="CADIKM010000002">
    <property type="protein sequence ID" value="CAB3778767.1"/>
    <property type="molecule type" value="Genomic_DNA"/>
</dbReference>
<evidence type="ECO:0000256" key="2">
    <source>
        <dbReference type="ARBA" id="ARBA00011262"/>
    </source>
</evidence>
<feature type="transmembrane region" description="Helical" evidence="12">
    <location>
        <begin position="269"/>
        <end position="289"/>
    </location>
</feature>
<keyword evidence="6 12" id="KW-0812">Transmembrane</keyword>
<evidence type="ECO:0000313" key="14">
    <source>
        <dbReference type="Proteomes" id="UP000494115"/>
    </source>
</evidence>
<keyword evidence="14" id="KW-1185">Reference proteome</keyword>
<evidence type="ECO:0000256" key="6">
    <source>
        <dbReference type="ARBA" id="ARBA00022692"/>
    </source>
</evidence>
<feature type="transmembrane region" description="Helical" evidence="12">
    <location>
        <begin position="353"/>
        <end position="374"/>
    </location>
</feature>
<keyword evidence="8 12" id="KW-0472">Membrane</keyword>
<dbReference type="AlphaFoldDB" id="A0A6S7B5Q3"/>
<comment type="subunit">
    <text evidence="2">The complex is composed of two ATP-binding proteins (LsrA), two transmembrane proteins (LsrC and LsrD) and a solute-binding protein (LsrB).</text>
</comment>
<evidence type="ECO:0000256" key="1">
    <source>
        <dbReference type="ARBA" id="ARBA00004651"/>
    </source>
</evidence>
<dbReference type="GO" id="GO:0022857">
    <property type="term" value="F:transmembrane transporter activity"/>
    <property type="evidence" value="ECO:0007669"/>
    <property type="project" value="InterPro"/>
</dbReference>
<feature type="compositionally biased region" description="Low complexity" evidence="11">
    <location>
        <begin position="16"/>
        <end position="26"/>
    </location>
</feature>
<feature type="transmembrane region" description="Helical" evidence="12">
    <location>
        <begin position="148"/>
        <end position="170"/>
    </location>
</feature>
<evidence type="ECO:0000256" key="12">
    <source>
        <dbReference type="SAM" id="Phobius"/>
    </source>
</evidence>
<feature type="transmembrane region" description="Helical" evidence="12">
    <location>
        <begin position="329"/>
        <end position="347"/>
    </location>
</feature>
<dbReference type="GO" id="GO:0005886">
    <property type="term" value="C:plasma membrane"/>
    <property type="evidence" value="ECO:0007669"/>
    <property type="project" value="UniProtKB-SubCell"/>
</dbReference>